<keyword evidence="3" id="KW-0695">RNA-directed DNA polymerase</keyword>
<feature type="domain" description="Reverse transcriptase" evidence="2">
    <location>
        <begin position="36"/>
        <end position="262"/>
    </location>
</feature>
<name>A0AA51N875_9BACT</name>
<dbReference type="GO" id="GO:0003964">
    <property type="term" value="F:RNA-directed DNA polymerase activity"/>
    <property type="evidence" value="ECO:0007669"/>
    <property type="project" value="UniProtKB-KW"/>
</dbReference>
<organism evidence="3 4">
    <name type="scientific">Marivirga arenosa</name>
    <dbReference type="NCBI Taxonomy" id="3059076"/>
    <lineage>
        <taxon>Bacteria</taxon>
        <taxon>Pseudomonadati</taxon>
        <taxon>Bacteroidota</taxon>
        <taxon>Cytophagia</taxon>
        <taxon>Cytophagales</taxon>
        <taxon>Marivirgaceae</taxon>
        <taxon>Marivirga</taxon>
    </lineage>
</organism>
<dbReference type="PANTHER" id="PTHR34047:SF8">
    <property type="entry name" value="PROTEIN YKFC"/>
    <property type="match status" value="1"/>
</dbReference>
<accession>A0AA51N875</accession>
<keyword evidence="4" id="KW-1185">Reference proteome</keyword>
<dbReference type="EMBL" id="CP129970">
    <property type="protein sequence ID" value="WMN07798.1"/>
    <property type="molecule type" value="Genomic_DNA"/>
</dbReference>
<dbReference type="Gene3D" id="3.30.70.270">
    <property type="match status" value="1"/>
</dbReference>
<evidence type="ECO:0000259" key="2">
    <source>
        <dbReference type="PROSITE" id="PS50878"/>
    </source>
</evidence>
<dbReference type="SUPFAM" id="SSF56672">
    <property type="entry name" value="DNA/RNA polymerases"/>
    <property type="match status" value="1"/>
</dbReference>
<dbReference type="Proteomes" id="UP001244443">
    <property type="component" value="Chromosome"/>
</dbReference>
<dbReference type="InterPro" id="IPR043502">
    <property type="entry name" value="DNA/RNA_pol_sf"/>
</dbReference>
<dbReference type="CDD" id="cd01651">
    <property type="entry name" value="RT_G2_intron"/>
    <property type="match status" value="1"/>
</dbReference>
<comment type="similarity">
    <text evidence="1">Belongs to the bacterial reverse transcriptase family.</text>
</comment>
<evidence type="ECO:0000313" key="3">
    <source>
        <dbReference type="EMBL" id="WMN07798.1"/>
    </source>
</evidence>
<dbReference type="RefSeq" id="WP_308358055.1">
    <property type="nucleotide sequence ID" value="NZ_CP129970.2"/>
</dbReference>
<dbReference type="PROSITE" id="PS50878">
    <property type="entry name" value="RT_POL"/>
    <property type="match status" value="1"/>
</dbReference>
<protein>
    <submittedName>
        <fullName evidence="3">Reverse transcriptase domain-containing protein</fullName>
    </submittedName>
</protein>
<evidence type="ECO:0000313" key="4">
    <source>
        <dbReference type="Proteomes" id="UP001244443"/>
    </source>
</evidence>
<dbReference type="InterPro" id="IPR000477">
    <property type="entry name" value="RT_dom"/>
</dbReference>
<reference evidence="3" key="1">
    <citation type="submission" date="2023-08" db="EMBL/GenBank/DDBJ databases">
        <title>Comparative genomics and taxonomic characterization of three novel marine species of genus Marivirga.</title>
        <authorList>
            <person name="Muhammad N."/>
            <person name="Kim S.-G."/>
        </authorList>
    </citation>
    <scope>NUCLEOTIDE SEQUENCE [LARGE SCALE GENOMIC DNA]</scope>
    <source>
        <strain evidence="3">ABR2-2</strain>
    </source>
</reference>
<sequence>MTHLYKEKLANSKAKGIDKKNSISFNKNFDSELSIIVRKINLGTYKFSPYVEKLKLKGRNKEPRLISIPTLRDRVVLLAIKEILHETFPNAVNRKLPNSYIRDVKKYLENLSGSEYYIKLDIEKFYDKIDREILLQKLKKHNLPASIIQLIEQALNTPTIPIHAKKETYESFHKEKGIPQGLSISNILAQIYLTEVDQVIDKRDFFYRRYVDDIIVVNHTKISNFRYKNIEKALNLIGLDLNHHKTEQNYLNESFTFLGYKITPNKISIADKNVELFIRRIAGKFTWFRKGIVNETSRPIWLQNNERFKEVFIEELNETITGIISSSRNYGWLFYFSEMTDESLLHRIDKIISRFFHSLEQFDNTRPPSLKKISRAYKVIKFQRNKNYIANYDNFDTVRRKREYLTFRGKIDPEANYTDAQIEDYFERFRKRQLEKVENDTGYNYN</sequence>
<evidence type="ECO:0000256" key="1">
    <source>
        <dbReference type="ARBA" id="ARBA00034120"/>
    </source>
</evidence>
<gene>
    <name evidence="3" type="ORF">QYS48_29905</name>
</gene>
<keyword evidence="3" id="KW-0808">Transferase</keyword>
<dbReference type="AlphaFoldDB" id="A0AA51N875"/>
<dbReference type="InterPro" id="IPR043128">
    <property type="entry name" value="Rev_trsase/Diguanyl_cyclase"/>
</dbReference>
<proteinExistence type="inferred from homology"/>
<dbReference type="InterPro" id="IPR051083">
    <property type="entry name" value="GrpII_Intron_Splice-Mob/Def"/>
</dbReference>
<dbReference type="Pfam" id="PF00078">
    <property type="entry name" value="RVT_1"/>
    <property type="match status" value="1"/>
</dbReference>
<dbReference type="PANTHER" id="PTHR34047">
    <property type="entry name" value="NUCLEAR INTRON MATURASE 1, MITOCHONDRIAL-RELATED"/>
    <property type="match status" value="1"/>
</dbReference>
<keyword evidence="3" id="KW-0548">Nucleotidyltransferase</keyword>